<dbReference type="Proteomes" id="UP000308600">
    <property type="component" value="Unassembled WGS sequence"/>
</dbReference>
<protein>
    <submittedName>
        <fullName evidence="1">WD40 repeat-like protein</fullName>
    </submittedName>
</protein>
<sequence length="541" mass="59433">MLPSPTSSPASREMLRNRTNTPKRTRKPSLLDFPTPPPDSEKKAKKRVAAEVKGNPSKKAKVVVDDPFIDEESEESDVDEEEEGSDDDVVEAIRAKRNTVGRVTNSRVYRHASVYNTMNVVTRPILQTFVSSSKSDVYKSTSNATANDLTPPYACAFSNGSKAGKSTLLAVATEEGSIHVLDTKPRSDWDCEPQRVTIQPHDNGIFAVQWNKSDTLLASCSGDHSARISCLEKEETIHVLRGHTATVKCVTWDPTHQDLLTTGGRDGTICLWDLRAGEQRRQEGDSSFIEPVITILGAHDEGGSVGKPRPRRKKNVPIPRSITNVLYPERQPYGLVSSGSSDGVLRCWDLRLPTPGKKGKTTKPKITSPVHASPIDPTTLHGSRRPRGIISLTAGFGPSEGLLFGLGADFKVHTYALPTLANIPVDYKHQNLQATSFSIGLSTSPCGQWLACGSSGQNGSCFLFDIKNAARPFYNSHSLGTGVELRGQRGDICAVDWSSESLATCADDGTIRLWRPDLVTYRECQEQPEEKQWEWAWSHHY</sequence>
<dbReference type="EMBL" id="ML208261">
    <property type="protein sequence ID" value="TFK76171.1"/>
    <property type="molecule type" value="Genomic_DNA"/>
</dbReference>
<keyword evidence="2" id="KW-1185">Reference proteome</keyword>
<reference evidence="1 2" key="1">
    <citation type="journal article" date="2019" name="Nat. Ecol. Evol.">
        <title>Megaphylogeny resolves global patterns of mushroom evolution.</title>
        <authorList>
            <person name="Varga T."/>
            <person name="Krizsan K."/>
            <person name="Foldi C."/>
            <person name="Dima B."/>
            <person name="Sanchez-Garcia M."/>
            <person name="Sanchez-Ramirez S."/>
            <person name="Szollosi G.J."/>
            <person name="Szarkandi J.G."/>
            <person name="Papp V."/>
            <person name="Albert L."/>
            <person name="Andreopoulos W."/>
            <person name="Angelini C."/>
            <person name="Antonin V."/>
            <person name="Barry K.W."/>
            <person name="Bougher N.L."/>
            <person name="Buchanan P."/>
            <person name="Buyck B."/>
            <person name="Bense V."/>
            <person name="Catcheside P."/>
            <person name="Chovatia M."/>
            <person name="Cooper J."/>
            <person name="Damon W."/>
            <person name="Desjardin D."/>
            <person name="Finy P."/>
            <person name="Geml J."/>
            <person name="Haridas S."/>
            <person name="Hughes K."/>
            <person name="Justo A."/>
            <person name="Karasinski D."/>
            <person name="Kautmanova I."/>
            <person name="Kiss B."/>
            <person name="Kocsube S."/>
            <person name="Kotiranta H."/>
            <person name="LaButti K.M."/>
            <person name="Lechner B.E."/>
            <person name="Liimatainen K."/>
            <person name="Lipzen A."/>
            <person name="Lukacs Z."/>
            <person name="Mihaltcheva S."/>
            <person name="Morgado L.N."/>
            <person name="Niskanen T."/>
            <person name="Noordeloos M.E."/>
            <person name="Ohm R.A."/>
            <person name="Ortiz-Santana B."/>
            <person name="Ovrebo C."/>
            <person name="Racz N."/>
            <person name="Riley R."/>
            <person name="Savchenko A."/>
            <person name="Shiryaev A."/>
            <person name="Soop K."/>
            <person name="Spirin V."/>
            <person name="Szebenyi C."/>
            <person name="Tomsovsky M."/>
            <person name="Tulloss R.E."/>
            <person name="Uehling J."/>
            <person name="Grigoriev I.V."/>
            <person name="Vagvolgyi C."/>
            <person name="Papp T."/>
            <person name="Martin F.M."/>
            <person name="Miettinen O."/>
            <person name="Hibbett D.S."/>
            <person name="Nagy L.G."/>
        </authorList>
    </citation>
    <scope>NUCLEOTIDE SEQUENCE [LARGE SCALE GENOMIC DNA]</scope>
    <source>
        <strain evidence="1 2">NL-1719</strain>
    </source>
</reference>
<evidence type="ECO:0000313" key="2">
    <source>
        <dbReference type="Proteomes" id="UP000308600"/>
    </source>
</evidence>
<proteinExistence type="predicted"/>
<evidence type="ECO:0000313" key="1">
    <source>
        <dbReference type="EMBL" id="TFK76171.1"/>
    </source>
</evidence>
<accession>A0ACD3BET2</accession>
<organism evidence="1 2">
    <name type="scientific">Pluteus cervinus</name>
    <dbReference type="NCBI Taxonomy" id="181527"/>
    <lineage>
        <taxon>Eukaryota</taxon>
        <taxon>Fungi</taxon>
        <taxon>Dikarya</taxon>
        <taxon>Basidiomycota</taxon>
        <taxon>Agaricomycotina</taxon>
        <taxon>Agaricomycetes</taxon>
        <taxon>Agaricomycetidae</taxon>
        <taxon>Agaricales</taxon>
        <taxon>Pluteineae</taxon>
        <taxon>Pluteaceae</taxon>
        <taxon>Pluteus</taxon>
    </lineage>
</organism>
<name>A0ACD3BET2_9AGAR</name>
<gene>
    <name evidence="1" type="ORF">BDN72DRAFT_831627</name>
</gene>